<accession>A0A4D6KYJ3</accession>
<keyword evidence="2" id="KW-1185">Reference proteome</keyword>
<gene>
    <name evidence="1" type="ORF">DEO72_LG2g1985</name>
</gene>
<proteinExistence type="predicted"/>
<dbReference type="Proteomes" id="UP000501690">
    <property type="component" value="Linkage Group LG2"/>
</dbReference>
<sequence length="65" mass="7256">MEWTTLQHLDLRHVGRGVRPLQPHAACFHPHQALVAVAIGTYIVGETPTLSLFVPLRFLELSLPC</sequence>
<name>A0A4D6KYJ3_VIGUN</name>
<dbReference type="AlphaFoldDB" id="A0A4D6KYJ3"/>
<reference evidence="1 2" key="1">
    <citation type="submission" date="2019-04" db="EMBL/GenBank/DDBJ databases">
        <title>An improved genome assembly and genetic linkage map for asparagus bean, Vigna unguiculata ssp. sesquipedialis.</title>
        <authorList>
            <person name="Xia Q."/>
            <person name="Zhang R."/>
            <person name="Dong Y."/>
        </authorList>
    </citation>
    <scope>NUCLEOTIDE SEQUENCE [LARGE SCALE GENOMIC DNA]</scope>
    <source>
        <tissue evidence="1">Leaf</tissue>
    </source>
</reference>
<evidence type="ECO:0000313" key="2">
    <source>
        <dbReference type="Proteomes" id="UP000501690"/>
    </source>
</evidence>
<organism evidence="1 2">
    <name type="scientific">Vigna unguiculata</name>
    <name type="common">Cowpea</name>
    <dbReference type="NCBI Taxonomy" id="3917"/>
    <lineage>
        <taxon>Eukaryota</taxon>
        <taxon>Viridiplantae</taxon>
        <taxon>Streptophyta</taxon>
        <taxon>Embryophyta</taxon>
        <taxon>Tracheophyta</taxon>
        <taxon>Spermatophyta</taxon>
        <taxon>Magnoliopsida</taxon>
        <taxon>eudicotyledons</taxon>
        <taxon>Gunneridae</taxon>
        <taxon>Pentapetalae</taxon>
        <taxon>rosids</taxon>
        <taxon>fabids</taxon>
        <taxon>Fabales</taxon>
        <taxon>Fabaceae</taxon>
        <taxon>Papilionoideae</taxon>
        <taxon>50 kb inversion clade</taxon>
        <taxon>NPAAA clade</taxon>
        <taxon>indigoferoid/millettioid clade</taxon>
        <taxon>Phaseoleae</taxon>
        <taxon>Vigna</taxon>
    </lineage>
</organism>
<evidence type="ECO:0000313" key="1">
    <source>
        <dbReference type="EMBL" id="QCD81655.1"/>
    </source>
</evidence>
<dbReference type="EMBL" id="CP039346">
    <property type="protein sequence ID" value="QCD81655.1"/>
    <property type="molecule type" value="Genomic_DNA"/>
</dbReference>
<protein>
    <submittedName>
        <fullName evidence="1">Uncharacterized protein</fullName>
    </submittedName>
</protein>